<evidence type="ECO:0000256" key="1">
    <source>
        <dbReference type="ARBA" id="ARBA00022801"/>
    </source>
</evidence>
<dbReference type="Pfam" id="PF13419">
    <property type="entry name" value="HAD_2"/>
    <property type="match status" value="1"/>
</dbReference>
<dbReference type="Gene3D" id="3.40.50.1000">
    <property type="entry name" value="HAD superfamily/HAD-like"/>
    <property type="match status" value="1"/>
</dbReference>
<proteinExistence type="predicted"/>
<dbReference type="SUPFAM" id="SSF56784">
    <property type="entry name" value="HAD-like"/>
    <property type="match status" value="1"/>
</dbReference>
<evidence type="ECO:0000313" key="3">
    <source>
        <dbReference type="Proteomes" id="UP000247612"/>
    </source>
</evidence>
<dbReference type="Gene3D" id="1.10.150.240">
    <property type="entry name" value="Putative phosphatase, domain 2"/>
    <property type="match status" value="1"/>
</dbReference>
<dbReference type="InterPro" id="IPR036412">
    <property type="entry name" value="HAD-like_sf"/>
</dbReference>
<dbReference type="PANTHER" id="PTHR43316">
    <property type="entry name" value="HYDROLASE, HALOACID DELAHOGENASE-RELATED"/>
    <property type="match status" value="1"/>
</dbReference>
<dbReference type="InterPro" id="IPR051540">
    <property type="entry name" value="S-2-haloacid_dehalogenase"/>
</dbReference>
<accession>A0A318KUC9</accession>
<dbReference type="RefSeq" id="WP_022936420.1">
    <property type="nucleotide sequence ID" value="NZ_CABKRQ010000001.1"/>
</dbReference>
<dbReference type="CDD" id="cd01427">
    <property type="entry name" value="HAD_like"/>
    <property type="match status" value="1"/>
</dbReference>
<keyword evidence="3" id="KW-1185">Reference proteome</keyword>
<dbReference type="Proteomes" id="UP000247612">
    <property type="component" value="Unassembled WGS sequence"/>
</dbReference>
<name>A0A318KUC9_9FIRM</name>
<protein>
    <submittedName>
        <fullName evidence="2">HAD superfamily hydrolase (TIGR01549 family)</fullName>
    </submittedName>
</protein>
<dbReference type="AlphaFoldDB" id="A0A318KUC9"/>
<keyword evidence="1 2" id="KW-0378">Hydrolase</keyword>
<dbReference type="GO" id="GO:0016787">
    <property type="term" value="F:hydrolase activity"/>
    <property type="evidence" value="ECO:0007669"/>
    <property type="project" value="UniProtKB-KW"/>
</dbReference>
<dbReference type="InterPro" id="IPR023198">
    <property type="entry name" value="PGP-like_dom2"/>
</dbReference>
<dbReference type="STRING" id="1034346.GCA_000313565_00108"/>
<dbReference type="InterPro" id="IPR023214">
    <property type="entry name" value="HAD_sf"/>
</dbReference>
<organism evidence="2 3">
    <name type="scientific">Dielma fastidiosa</name>
    <dbReference type="NCBI Taxonomy" id="1034346"/>
    <lineage>
        <taxon>Bacteria</taxon>
        <taxon>Bacillati</taxon>
        <taxon>Bacillota</taxon>
        <taxon>Erysipelotrichia</taxon>
        <taxon>Erysipelotrichales</taxon>
        <taxon>Erysipelotrichaceae</taxon>
        <taxon>Dielma</taxon>
    </lineage>
</organism>
<gene>
    <name evidence="2" type="ORF">DES51_101109</name>
</gene>
<dbReference type="OrthoDB" id="9809962at2"/>
<dbReference type="SFLD" id="SFLDG01129">
    <property type="entry name" value="C1.5:_HAD__Beta-PGM__Phosphata"/>
    <property type="match status" value="1"/>
</dbReference>
<dbReference type="InterPro" id="IPR041492">
    <property type="entry name" value="HAD_2"/>
</dbReference>
<reference evidence="2 3" key="1">
    <citation type="submission" date="2018-05" db="EMBL/GenBank/DDBJ databases">
        <title>Genomic Encyclopedia of Type Strains, Phase IV (KMG-IV): sequencing the most valuable type-strain genomes for metagenomic binning, comparative biology and taxonomic classification.</title>
        <authorList>
            <person name="Goeker M."/>
        </authorList>
    </citation>
    <scope>NUCLEOTIDE SEQUENCE [LARGE SCALE GENOMIC DNA]</scope>
    <source>
        <strain evidence="2 3">JC118</strain>
    </source>
</reference>
<dbReference type="PANTHER" id="PTHR43316:SF8">
    <property type="entry name" value="HAD FAMILY HYDROLASE"/>
    <property type="match status" value="1"/>
</dbReference>
<evidence type="ECO:0000313" key="2">
    <source>
        <dbReference type="EMBL" id="PXX81504.1"/>
    </source>
</evidence>
<dbReference type="EMBL" id="QJKH01000001">
    <property type="protein sequence ID" value="PXX81504.1"/>
    <property type="molecule type" value="Genomic_DNA"/>
</dbReference>
<dbReference type="SFLD" id="SFLDS00003">
    <property type="entry name" value="Haloacid_Dehalogenase"/>
    <property type="match status" value="1"/>
</dbReference>
<sequence>MKKPVMIAFDYGQTIIDEHPVDFVRGTAEVMKYAAVNKFNKTPEEIQSISAQLKKELGNFKPGHDFGDYGEISNLAFQAFLYESQGIELSISYEEAELIFWDSAAWGKAAPGIEELLAYLHDNDIRTAVLSNNAYGQKALSSRINRILPNHHFEFILSTKDYLFRKPNRHIYELLLMKADLQAADVWYAGDSLINDVDGSRNAGLMPIWYTGASEKWEQTDRECLHIKHWHDLIDYLKELQ</sequence>
<comment type="caution">
    <text evidence="2">The sequence shown here is derived from an EMBL/GenBank/DDBJ whole genome shotgun (WGS) entry which is preliminary data.</text>
</comment>